<dbReference type="EMBL" id="FORG01000015">
    <property type="protein sequence ID" value="SFJ73968.1"/>
    <property type="molecule type" value="Genomic_DNA"/>
</dbReference>
<dbReference type="STRING" id="351675.SAMN05421680_11513"/>
<dbReference type="EMBL" id="NITY01000009">
    <property type="protein sequence ID" value="PHM39613.1"/>
    <property type="molecule type" value="Genomic_DNA"/>
</dbReference>
<name>A0A1I3TRS6_9GAMM</name>
<dbReference type="RefSeq" id="WP_092512016.1">
    <property type="nucleotide sequence ID" value="NZ_CAWNQB010000089.1"/>
</dbReference>
<protein>
    <submittedName>
        <fullName evidence="2">AntA/AntB antirepressor family protein</fullName>
    </submittedName>
    <submittedName>
        <fullName evidence="3">Phage anti-repressor protein</fullName>
    </submittedName>
</protein>
<evidence type="ECO:0000259" key="1">
    <source>
        <dbReference type="Pfam" id="PF08346"/>
    </source>
</evidence>
<feature type="domain" description="AntA/AntB antirepressor" evidence="1">
    <location>
        <begin position="47"/>
        <end position="128"/>
    </location>
</feature>
<evidence type="ECO:0000313" key="5">
    <source>
        <dbReference type="Proteomes" id="UP000224607"/>
    </source>
</evidence>
<dbReference type="AlphaFoldDB" id="A0A1I3TRS6"/>
<dbReference type="Proteomes" id="UP000224607">
    <property type="component" value="Unassembled WGS sequence"/>
</dbReference>
<reference evidence="3" key="1">
    <citation type="submission" date="2016-10" db="EMBL/GenBank/DDBJ databases">
        <authorList>
            <person name="de Groot N.N."/>
        </authorList>
    </citation>
    <scope>NUCLEOTIDE SEQUENCE [LARGE SCALE GENOMIC DNA]</scope>
    <source>
        <strain evidence="3">DSM 17908</strain>
    </source>
</reference>
<dbReference type="Proteomes" id="UP000198919">
    <property type="component" value="Unassembled WGS sequence"/>
</dbReference>
<dbReference type="OrthoDB" id="79831at2"/>
<keyword evidence="5" id="KW-1185">Reference proteome</keyword>
<reference evidence="2 5" key="3">
    <citation type="journal article" date="2017" name="Nat. Microbiol.">
        <title>Natural product diversity associated with the nematode symbionts Photorhabdus and Xenorhabdus.</title>
        <authorList>
            <person name="Tobias N.J."/>
            <person name="Wolff H."/>
            <person name="Djahanschiri B."/>
            <person name="Grundmann F."/>
            <person name="Kronenwerth M."/>
            <person name="Shi Y.M."/>
            <person name="Simonyi S."/>
            <person name="Grun P."/>
            <person name="Shapiro-Ilan D."/>
            <person name="Pidot S.J."/>
            <person name="Stinear T.P."/>
            <person name="Ebersberger I."/>
            <person name="Bode H.B."/>
        </authorList>
    </citation>
    <scope>NUCLEOTIDE SEQUENCE [LARGE SCALE GENOMIC DNA]</scope>
    <source>
        <strain evidence="2 5">DSM 17908</strain>
    </source>
</reference>
<evidence type="ECO:0000313" key="4">
    <source>
        <dbReference type="Proteomes" id="UP000198919"/>
    </source>
</evidence>
<reference evidence="4" key="2">
    <citation type="submission" date="2016-10" db="EMBL/GenBank/DDBJ databases">
        <authorList>
            <person name="Varghese N."/>
            <person name="Submissions S."/>
        </authorList>
    </citation>
    <scope>NUCLEOTIDE SEQUENCE [LARGE SCALE GENOMIC DNA]</scope>
    <source>
        <strain evidence="4">DSM 17908</strain>
    </source>
</reference>
<gene>
    <name evidence="3" type="ORF">SAMN05421680_11513</name>
    <name evidence="2" type="ORF">Xmau_02617</name>
</gene>
<dbReference type="InterPro" id="IPR013557">
    <property type="entry name" value="AntA/B_antirep"/>
</dbReference>
<proteinExistence type="predicted"/>
<evidence type="ECO:0000313" key="2">
    <source>
        <dbReference type="EMBL" id="PHM39613.1"/>
    </source>
</evidence>
<evidence type="ECO:0000313" key="3">
    <source>
        <dbReference type="EMBL" id="SFJ73968.1"/>
    </source>
</evidence>
<accession>A0A1I3TRS6</accession>
<organism evidence="3 4">
    <name type="scientific">Xenorhabdus mauleonii</name>
    <dbReference type="NCBI Taxonomy" id="351675"/>
    <lineage>
        <taxon>Bacteria</taxon>
        <taxon>Pseudomonadati</taxon>
        <taxon>Pseudomonadota</taxon>
        <taxon>Gammaproteobacteria</taxon>
        <taxon>Enterobacterales</taxon>
        <taxon>Morganellaceae</taxon>
        <taxon>Xenorhabdus</taxon>
    </lineage>
</organism>
<dbReference type="Pfam" id="PF08346">
    <property type="entry name" value="AntA"/>
    <property type="match status" value="1"/>
</dbReference>
<sequence length="274" mass="31464">MTQKNVALIGQELSHPENSQNDINELSFAEMLPVIQSNINGQLINGVSAKALHRALGVGRDFSTWIDGRVTEYGFIKNIDFLVFDSPILGNQSTEKKQWKSKRGDDRRSKDYLLSLNMGKELGMVERTEQGRLIRQYFIKCEEALHKVVPVISKQLRNELKSRLKVANYFKPMCSALEMARMEQGKTTLPRHYTNESNMLNRIVLAGLTAKQWAQQYCIIGDPRDAMREFQLEHLSYLEQTNTTLIELGMDYHARKNKLAGLSQKWLAQRMEAN</sequence>